<evidence type="ECO:0000256" key="1">
    <source>
        <dbReference type="SAM" id="Phobius"/>
    </source>
</evidence>
<sequence length="257" mass="29174">MTAADQLRVTDHETWIRRQVAPFALFMGFLLVLQVAGSFFASDLPSARWWRKAPEQWIYPVQTMACLVLLGAWWKSYEFNWSLRWSLAGAVFGAVGIGCWLLPTVIWDRWQPQGEGWWTWLGVQDRKNGFDPGEFFSPGGAAWWAAMVMRFLRAAVVVALVEEIFWRSFLMRLVADWSGRYWLQPFGKHTWLVFAVVTGGFVLAHAPVDYAGAIVYGTLTYLLAVWSRNLGACIIMHAVANGLMGWFVVATGKTGLW</sequence>
<organism evidence="3 4">
    <name type="scientific">Haloferula sargassicola</name>
    <dbReference type="NCBI Taxonomy" id="490096"/>
    <lineage>
        <taxon>Bacteria</taxon>
        <taxon>Pseudomonadati</taxon>
        <taxon>Verrucomicrobiota</taxon>
        <taxon>Verrucomicrobiia</taxon>
        <taxon>Verrucomicrobiales</taxon>
        <taxon>Verrucomicrobiaceae</taxon>
        <taxon>Haloferula</taxon>
    </lineage>
</organism>
<gene>
    <name evidence="3" type="ORF">Hsar01_01145</name>
</gene>
<dbReference type="RefSeq" id="WP_353566073.1">
    <property type="nucleotide sequence ID" value="NZ_BAABRI010000005.1"/>
</dbReference>
<feature type="transmembrane region" description="Helical" evidence="1">
    <location>
        <begin position="57"/>
        <end position="74"/>
    </location>
</feature>
<feature type="transmembrane region" description="Helical" evidence="1">
    <location>
        <begin position="186"/>
        <end position="204"/>
    </location>
</feature>
<dbReference type="InterPro" id="IPR003675">
    <property type="entry name" value="Rce1/LyrA-like_dom"/>
</dbReference>
<feature type="transmembrane region" description="Helical" evidence="1">
    <location>
        <begin position="86"/>
        <end position="107"/>
    </location>
</feature>
<evidence type="ECO:0000259" key="2">
    <source>
        <dbReference type="Pfam" id="PF02517"/>
    </source>
</evidence>
<keyword evidence="1" id="KW-0472">Membrane</keyword>
<protein>
    <recommendedName>
        <fullName evidence="2">CAAX prenyl protease 2/Lysostaphin resistance protein A-like domain-containing protein</fullName>
    </recommendedName>
</protein>
<comment type="caution">
    <text evidence="3">The sequence shown here is derived from an EMBL/GenBank/DDBJ whole genome shotgun (WGS) entry which is preliminary data.</text>
</comment>
<evidence type="ECO:0000313" key="4">
    <source>
        <dbReference type="Proteomes" id="UP001476282"/>
    </source>
</evidence>
<dbReference type="InterPro" id="IPR014346">
    <property type="entry name" value="Prenyl_protease-related"/>
</dbReference>
<dbReference type="Proteomes" id="UP001476282">
    <property type="component" value="Unassembled WGS sequence"/>
</dbReference>
<dbReference type="NCBIfam" id="TIGR03008">
    <property type="entry name" value="pepcterm_CAAX"/>
    <property type="match status" value="1"/>
</dbReference>
<dbReference type="EMBL" id="BAABRI010000005">
    <property type="protein sequence ID" value="GAA5481930.1"/>
    <property type="molecule type" value="Genomic_DNA"/>
</dbReference>
<keyword evidence="4" id="KW-1185">Reference proteome</keyword>
<feature type="domain" description="CAAX prenyl protease 2/Lysostaphin resistance protein A-like" evidence="2">
    <location>
        <begin position="147"/>
        <end position="242"/>
    </location>
</feature>
<keyword evidence="1" id="KW-0812">Transmembrane</keyword>
<evidence type="ECO:0000313" key="3">
    <source>
        <dbReference type="EMBL" id="GAA5481930.1"/>
    </source>
</evidence>
<proteinExistence type="predicted"/>
<feature type="transmembrane region" description="Helical" evidence="1">
    <location>
        <begin position="20"/>
        <end position="41"/>
    </location>
</feature>
<feature type="transmembrane region" description="Helical" evidence="1">
    <location>
        <begin position="141"/>
        <end position="165"/>
    </location>
</feature>
<dbReference type="Pfam" id="PF02517">
    <property type="entry name" value="Rce1-like"/>
    <property type="match status" value="1"/>
</dbReference>
<keyword evidence="1" id="KW-1133">Transmembrane helix</keyword>
<reference evidence="3 4" key="1">
    <citation type="submission" date="2024-02" db="EMBL/GenBank/DDBJ databases">
        <title>Haloferula sargassicola NBRC 104335.</title>
        <authorList>
            <person name="Ichikawa N."/>
            <person name="Katano-Makiyama Y."/>
            <person name="Hidaka K."/>
        </authorList>
    </citation>
    <scope>NUCLEOTIDE SEQUENCE [LARGE SCALE GENOMIC DNA]</scope>
    <source>
        <strain evidence="3 4">NBRC 104335</strain>
    </source>
</reference>
<accession>A0ABP9UKZ2</accession>
<feature type="transmembrane region" description="Helical" evidence="1">
    <location>
        <begin position="234"/>
        <end position="252"/>
    </location>
</feature>
<name>A0ABP9UKZ2_9BACT</name>